<dbReference type="RefSeq" id="WP_154553674.1">
    <property type="nucleotide sequence ID" value="NZ_VUNA01000002.1"/>
</dbReference>
<dbReference type="GO" id="GO:0004358">
    <property type="term" value="F:L-glutamate N-acetyltransferase activity, acting on acetyl-L-ornithine as donor"/>
    <property type="evidence" value="ECO:0007669"/>
    <property type="project" value="InterPro"/>
</dbReference>
<protein>
    <submittedName>
        <fullName evidence="6">Bifunctional ornithine acetyltransferase/N-acetylglutamate synthase</fullName>
    </submittedName>
</protein>
<dbReference type="PANTHER" id="PTHR23100:SF0">
    <property type="entry name" value="ARGININE BIOSYNTHESIS BIFUNCTIONAL PROTEIN ARGJ, MITOCHONDRIAL"/>
    <property type="match status" value="1"/>
</dbReference>
<dbReference type="GO" id="GO:0006526">
    <property type="term" value="P:L-arginine biosynthetic process"/>
    <property type="evidence" value="ECO:0007669"/>
    <property type="project" value="InterPro"/>
</dbReference>
<dbReference type="PANTHER" id="PTHR23100">
    <property type="entry name" value="ARGININE BIOSYNTHESIS BIFUNCTIONAL PROTEIN ARGJ"/>
    <property type="match status" value="1"/>
</dbReference>
<evidence type="ECO:0000256" key="5">
    <source>
        <dbReference type="ARBA" id="ARBA00023315"/>
    </source>
</evidence>
<comment type="caution">
    <text evidence="6">The sequence shown here is derived from an EMBL/GenBank/DDBJ whole genome shotgun (WGS) entry which is preliminary data.</text>
</comment>
<keyword evidence="3 6" id="KW-0808">Transferase</keyword>
<dbReference type="InterPro" id="IPR016117">
    <property type="entry name" value="ArgJ-like_dom_sf"/>
</dbReference>
<keyword evidence="4" id="KW-0068">Autocatalytic cleavage</keyword>
<dbReference type="GO" id="GO:0006592">
    <property type="term" value="P:ornithine biosynthetic process"/>
    <property type="evidence" value="ECO:0007669"/>
    <property type="project" value="TreeGrafter"/>
</dbReference>
<dbReference type="Pfam" id="PF01960">
    <property type="entry name" value="ArgJ"/>
    <property type="match status" value="1"/>
</dbReference>
<dbReference type="EMBL" id="VUNA01000002">
    <property type="protein sequence ID" value="MST70116.1"/>
    <property type="molecule type" value="Genomic_DNA"/>
</dbReference>
<gene>
    <name evidence="6" type="ORF">FYJ65_01975</name>
</gene>
<dbReference type="AlphaFoldDB" id="A0A6N7XJK8"/>
<dbReference type="GO" id="GO:0004042">
    <property type="term" value="F:L-glutamate N-acetyltransferase activity"/>
    <property type="evidence" value="ECO:0007669"/>
    <property type="project" value="TreeGrafter"/>
</dbReference>
<evidence type="ECO:0000256" key="2">
    <source>
        <dbReference type="ARBA" id="ARBA00011475"/>
    </source>
</evidence>
<evidence type="ECO:0000313" key="6">
    <source>
        <dbReference type="EMBL" id="MST70116.1"/>
    </source>
</evidence>
<evidence type="ECO:0000313" key="7">
    <source>
        <dbReference type="Proteomes" id="UP000469424"/>
    </source>
</evidence>
<organism evidence="6 7">
    <name type="scientific">Mogibacterium kristiansenii</name>
    <dbReference type="NCBI Taxonomy" id="2606708"/>
    <lineage>
        <taxon>Bacteria</taxon>
        <taxon>Bacillati</taxon>
        <taxon>Bacillota</taxon>
        <taxon>Clostridia</taxon>
        <taxon>Peptostreptococcales</taxon>
        <taxon>Anaerovoracaceae</taxon>
        <taxon>Mogibacterium</taxon>
    </lineage>
</organism>
<dbReference type="SUPFAM" id="SSF56266">
    <property type="entry name" value="DmpA/ArgJ-like"/>
    <property type="match status" value="1"/>
</dbReference>
<comment type="subunit">
    <text evidence="2">Heterotetramer of two alpha and two beta chains.</text>
</comment>
<accession>A0A6N7XJK8</accession>
<dbReference type="InterPro" id="IPR042195">
    <property type="entry name" value="ArgJ_beta_C"/>
</dbReference>
<comment type="similarity">
    <text evidence="1">Belongs to the ArgJ family.</text>
</comment>
<name>A0A6N7XJK8_9FIRM</name>
<proteinExistence type="inferred from homology"/>
<dbReference type="Gene3D" id="3.10.20.340">
    <property type="entry name" value="ArgJ beta chain, C-terminal domain"/>
    <property type="match status" value="1"/>
</dbReference>
<dbReference type="Proteomes" id="UP000469424">
    <property type="component" value="Unassembled WGS sequence"/>
</dbReference>
<evidence type="ECO:0000256" key="1">
    <source>
        <dbReference type="ARBA" id="ARBA00006774"/>
    </source>
</evidence>
<dbReference type="InterPro" id="IPR002813">
    <property type="entry name" value="Arg_biosynth_ArgJ"/>
</dbReference>
<keyword evidence="5" id="KW-0012">Acyltransferase</keyword>
<reference evidence="6 7" key="1">
    <citation type="submission" date="2019-08" db="EMBL/GenBank/DDBJ databases">
        <title>In-depth cultivation of the pig gut microbiome towards novel bacterial diversity and tailored functional studies.</title>
        <authorList>
            <person name="Wylensek D."/>
            <person name="Hitch T.C.A."/>
            <person name="Clavel T."/>
        </authorList>
    </citation>
    <scope>NUCLEOTIDE SEQUENCE [LARGE SCALE GENOMIC DNA]</scope>
    <source>
        <strain evidence="6 7">WCA-MUC-591-APC-4B</strain>
    </source>
</reference>
<keyword evidence="7" id="KW-1185">Reference proteome</keyword>
<sequence length="82" mass="9168">MGYSNIPFNPEHVRIDLLSEVGEITVCRNGVGVDIDEEYASEILGEDEIVIRITIDNGNASATCWGCDIPYDYIKLNGNYRK</sequence>
<evidence type="ECO:0000256" key="4">
    <source>
        <dbReference type="ARBA" id="ARBA00022813"/>
    </source>
</evidence>
<evidence type="ECO:0000256" key="3">
    <source>
        <dbReference type="ARBA" id="ARBA00022679"/>
    </source>
</evidence>